<dbReference type="EMBL" id="BKCF01000001">
    <property type="protein sequence ID" value="GEQ84683.1"/>
    <property type="molecule type" value="Genomic_DNA"/>
</dbReference>
<accession>A0A5J4FT68</accession>
<evidence type="ECO:0000313" key="3">
    <source>
        <dbReference type="Proteomes" id="UP000326994"/>
    </source>
</evidence>
<sequence length="59" mass="6392">MGITTADKAKPKVTNNQSLPALNPKKGGKIKFPAPKKRENNANAITKVCFLIFKFGSFA</sequence>
<reference evidence="2 3" key="1">
    <citation type="submission" date="2019-08" db="EMBL/GenBank/DDBJ databases">
        <title>Ulvibacter marinistellae sp. nov., isolated from a starfish, Patiria pectinifera.</title>
        <authorList>
            <person name="Kawano K."/>
            <person name="Ushijima N."/>
            <person name="Kihara M."/>
            <person name="Itoh H."/>
        </authorList>
    </citation>
    <scope>NUCLEOTIDE SEQUENCE [LARGE SCALE GENOMIC DNA]</scope>
    <source>
        <strain evidence="2 3">KK4</strain>
    </source>
</reference>
<protein>
    <submittedName>
        <fullName evidence="2">Uncharacterized protein</fullName>
    </submittedName>
</protein>
<proteinExistence type="predicted"/>
<keyword evidence="3" id="KW-1185">Reference proteome</keyword>
<organism evidence="2 3">
    <name type="scientific">Patiriisocius marinistellae</name>
    <dbReference type="NCBI Taxonomy" id="2494560"/>
    <lineage>
        <taxon>Bacteria</taxon>
        <taxon>Pseudomonadati</taxon>
        <taxon>Bacteroidota</taxon>
        <taxon>Flavobacteriia</taxon>
        <taxon>Flavobacteriales</taxon>
        <taxon>Flavobacteriaceae</taxon>
        <taxon>Patiriisocius</taxon>
    </lineage>
</organism>
<evidence type="ECO:0000313" key="2">
    <source>
        <dbReference type="EMBL" id="GEQ84683.1"/>
    </source>
</evidence>
<gene>
    <name evidence="2" type="ORF">ULMS_01910</name>
</gene>
<dbReference type="AlphaFoldDB" id="A0A5J4FT68"/>
<evidence type="ECO:0000256" key="1">
    <source>
        <dbReference type="SAM" id="MobiDB-lite"/>
    </source>
</evidence>
<name>A0A5J4FT68_9FLAO</name>
<dbReference type="Proteomes" id="UP000326994">
    <property type="component" value="Unassembled WGS sequence"/>
</dbReference>
<feature type="region of interest" description="Disordered" evidence="1">
    <location>
        <begin position="1"/>
        <end position="35"/>
    </location>
</feature>
<comment type="caution">
    <text evidence="2">The sequence shown here is derived from an EMBL/GenBank/DDBJ whole genome shotgun (WGS) entry which is preliminary data.</text>
</comment>